<feature type="transmembrane region" description="Helical" evidence="6">
    <location>
        <begin position="152"/>
        <end position="173"/>
    </location>
</feature>
<evidence type="ECO:0000313" key="8">
    <source>
        <dbReference type="EMBL" id="ETW84577.1"/>
    </source>
</evidence>
<keyword evidence="4 6" id="KW-0472">Membrane</keyword>
<dbReference type="HOGENOM" id="CLU_008455_11_6_1"/>
<name>W4KFE3_HETIT</name>
<feature type="transmembrane region" description="Helical" evidence="6">
    <location>
        <begin position="122"/>
        <end position="145"/>
    </location>
</feature>
<dbReference type="InParanoid" id="W4KFE3"/>
<evidence type="ECO:0000313" key="9">
    <source>
        <dbReference type="Proteomes" id="UP000030671"/>
    </source>
</evidence>
<dbReference type="PANTHER" id="PTHR23502">
    <property type="entry name" value="MAJOR FACILITATOR SUPERFAMILY"/>
    <property type="match status" value="1"/>
</dbReference>
<dbReference type="InterPro" id="IPR036259">
    <property type="entry name" value="MFS_trans_sf"/>
</dbReference>
<dbReference type="Pfam" id="PF07690">
    <property type="entry name" value="MFS_1"/>
    <property type="match status" value="1"/>
</dbReference>
<dbReference type="Proteomes" id="UP000030671">
    <property type="component" value="Unassembled WGS sequence"/>
</dbReference>
<dbReference type="GeneID" id="20678635"/>
<evidence type="ECO:0000256" key="2">
    <source>
        <dbReference type="ARBA" id="ARBA00022692"/>
    </source>
</evidence>
<evidence type="ECO:0000256" key="4">
    <source>
        <dbReference type="ARBA" id="ARBA00023136"/>
    </source>
</evidence>
<accession>W4KFE3</accession>
<evidence type="ECO:0000256" key="5">
    <source>
        <dbReference type="SAM" id="MobiDB-lite"/>
    </source>
</evidence>
<feature type="transmembrane region" description="Helical" evidence="6">
    <location>
        <begin position="213"/>
        <end position="234"/>
    </location>
</feature>
<comment type="subcellular location">
    <subcellularLocation>
        <location evidence="1">Membrane</location>
        <topology evidence="1">Multi-pass membrane protein</topology>
    </subcellularLocation>
</comment>
<evidence type="ECO:0000259" key="7">
    <source>
        <dbReference type="PROSITE" id="PS50850"/>
    </source>
</evidence>
<dbReference type="Gene3D" id="1.20.1250.20">
    <property type="entry name" value="MFS general substrate transporter like domains"/>
    <property type="match status" value="1"/>
</dbReference>
<keyword evidence="3 6" id="KW-1133">Transmembrane helix</keyword>
<dbReference type="PROSITE" id="PS50850">
    <property type="entry name" value="MFS"/>
    <property type="match status" value="1"/>
</dbReference>
<sequence>MESPRLHPLSTDSASISTAVADPEAQAPYHDQEKQASNVPAATLTGGEGQSAIPEDKKEEALENAEDDWAHDPINPRNWTPAKKWTAVSIISLYTFVPPLGSSMMAPALIDIAQHFIITNETIVAMTLSIFLLSFAISPLIYAPLSEMYGRLWVLHINNIFFLAFNIGCAFAPTTGSFIGLRFLAGWVGSAPIAVGGGVIGDMFSANERATAMALYSVGPLIGPVVGPIAGGFIAETIGYKYIFIVVSGLSAIAGALGIPLLRETYAPVIRLRRVVATHEDPEEALEKHPHLIQDHSSKLHLLWINLSRPFVLLTRSFICFILSLYMALMYGIYYLMFATFPELFSGVYHFSTGVSGLAYIGLGVGFMLATFFGAHYGDKMYLALAAREGGKGKPEMRIPALIIGSFFVPVGIFWYGWSAQAQIHWIMPIIGTGIFGFGLMATFLPIQLYLVDAFTYAASALSAASVFRSMLGFAFPLFGSQMYAALGLGGGNSLLGGLAIVIGIPFPIWIYFKGEDMRARSSLTR</sequence>
<keyword evidence="2 6" id="KW-0812">Transmembrane</keyword>
<dbReference type="InterPro" id="IPR011701">
    <property type="entry name" value="MFS"/>
</dbReference>
<feature type="transmembrane region" description="Helical" evidence="6">
    <location>
        <begin position="179"/>
        <end position="201"/>
    </location>
</feature>
<dbReference type="eggNOG" id="KOG0255">
    <property type="taxonomic scope" value="Eukaryota"/>
</dbReference>
<dbReference type="InterPro" id="IPR020846">
    <property type="entry name" value="MFS_dom"/>
</dbReference>
<evidence type="ECO:0000256" key="6">
    <source>
        <dbReference type="SAM" id="Phobius"/>
    </source>
</evidence>
<feature type="transmembrane region" description="Helical" evidence="6">
    <location>
        <begin position="399"/>
        <end position="418"/>
    </location>
</feature>
<feature type="transmembrane region" description="Helical" evidence="6">
    <location>
        <begin position="495"/>
        <end position="513"/>
    </location>
</feature>
<feature type="transmembrane region" description="Helical" evidence="6">
    <location>
        <begin position="240"/>
        <end position="262"/>
    </location>
</feature>
<feature type="transmembrane region" description="Helical" evidence="6">
    <location>
        <begin position="85"/>
        <end position="110"/>
    </location>
</feature>
<feature type="transmembrane region" description="Helical" evidence="6">
    <location>
        <begin position="424"/>
        <end position="447"/>
    </location>
</feature>
<feature type="transmembrane region" description="Helical" evidence="6">
    <location>
        <begin position="454"/>
        <end position="475"/>
    </location>
</feature>
<dbReference type="RefSeq" id="XP_009543293.1">
    <property type="nucleotide sequence ID" value="XM_009544998.1"/>
</dbReference>
<organism evidence="8 9">
    <name type="scientific">Heterobasidion irregulare (strain TC 32-1)</name>
    <dbReference type="NCBI Taxonomy" id="747525"/>
    <lineage>
        <taxon>Eukaryota</taxon>
        <taxon>Fungi</taxon>
        <taxon>Dikarya</taxon>
        <taxon>Basidiomycota</taxon>
        <taxon>Agaricomycotina</taxon>
        <taxon>Agaricomycetes</taxon>
        <taxon>Russulales</taxon>
        <taxon>Bondarzewiaceae</taxon>
        <taxon>Heterobasidion</taxon>
        <taxon>Heterobasidion annosum species complex</taxon>
    </lineage>
</organism>
<dbReference type="SUPFAM" id="SSF103473">
    <property type="entry name" value="MFS general substrate transporter"/>
    <property type="match status" value="1"/>
</dbReference>
<dbReference type="EMBL" id="KI925456">
    <property type="protein sequence ID" value="ETW84577.1"/>
    <property type="molecule type" value="Genomic_DNA"/>
</dbReference>
<reference evidence="8 9" key="1">
    <citation type="journal article" date="2012" name="New Phytol.">
        <title>Insight into trade-off between wood decay and parasitism from the genome of a fungal forest pathogen.</title>
        <authorList>
            <person name="Olson A."/>
            <person name="Aerts A."/>
            <person name="Asiegbu F."/>
            <person name="Belbahri L."/>
            <person name="Bouzid O."/>
            <person name="Broberg A."/>
            <person name="Canback B."/>
            <person name="Coutinho P.M."/>
            <person name="Cullen D."/>
            <person name="Dalman K."/>
            <person name="Deflorio G."/>
            <person name="van Diepen L.T."/>
            <person name="Dunand C."/>
            <person name="Duplessis S."/>
            <person name="Durling M."/>
            <person name="Gonthier P."/>
            <person name="Grimwood J."/>
            <person name="Fossdal C.G."/>
            <person name="Hansson D."/>
            <person name="Henrissat B."/>
            <person name="Hietala A."/>
            <person name="Himmelstrand K."/>
            <person name="Hoffmeister D."/>
            <person name="Hogberg N."/>
            <person name="James T.Y."/>
            <person name="Karlsson M."/>
            <person name="Kohler A."/>
            <person name="Kues U."/>
            <person name="Lee Y.H."/>
            <person name="Lin Y.C."/>
            <person name="Lind M."/>
            <person name="Lindquist E."/>
            <person name="Lombard V."/>
            <person name="Lucas S."/>
            <person name="Lunden K."/>
            <person name="Morin E."/>
            <person name="Murat C."/>
            <person name="Park J."/>
            <person name="Raffaello T."/>
            <person name="Rouze P."/>
            <person name="Salamov A."/>
            <person name="Schmutz J."/>
            <person name="Solheim H."/>
            <person name="Stahlberg J."/>
            <person name="Velez H."/>
            <person name="de Vries R.P."/>
            <person name="Wiebenga A."/>
            <person name="Woodward S."/>
            <person name="Yakovlev I."/>
            <person name="Garbelotto M."/>
            <person name="Martin F."/>
            <person name="Grigoriev I.V."/>
            <person name="Stenlid J."/>
        </authorList>
    </citation>
    <scope>NUCLEOTIDE SEQUENCE [LARGE SCALE GENOMIC DNA]</scope>
    <source>
        <strain evidence="8 9">TC 32-1</strain>
    </source>
</reference>
<proteinExistence type="predicted"/>
<evidence type="ECO:0000256" key="1">
    <source>
        <dbReference type="ARBA" id="ARBA00004141"/>
    </source>
</evidence>
<dbReference type="KEGG" id="hir:HETIRDRAFT_63331"/>
<evidence type="ECO:0000256" key="3">
    <source>
        <dbReference type="ARBA" id="ARBA00022989"/>
    </source>
</evidence>
<dbReference type="AlphaFoldDB" id="W4KFE3"/>
<dbReference type="OrthoDB" id="6770063at2759"/>
<protein>
    <submittedName>
        <fullName evidence="8">Major facilitator superfamily</fullName>
    </submittedName>
</protein>
<feature type="region of interest" description="Disordered" evidence="5">
    <location>
        <begin position="1"/>
        <end position="75"/>
    </location>
</feature>
<dbReference type="PANTHER" id="PTHR23502:SF60">
    <property type="entry name" value="MAJOR FACILITATOR SUPERFAMILY (MFS) PROFILE DOMAIN-CONTAINING PROTEIN-RELATED"/>
    <property type="match status" value="1"/>
</dbReference>
<gene>
    <name evidence="8" type="ORF">HETIRDRAFT_63331</name>
</gene>
<dbReference type="CDD" id="cd17323">
    <property type="entry name" value="MFS_Tpo1_MDR_like"/>
    <property type="match status" value="1"/>
</dbReference>
<dbReference type="GO" id="GO:0005886">
    <property type="term" value="C:plasma membrane"/>
    <property type="evidence" value="ECO:0007669"/>
    <property type="project" value="TreeGrafter"/>
</dbReference>
<feature type="transmembrane region" description="Helical" evidence="6">
    <location>
        <begin position="318"/>
        <end position="337"/>
    </location>
</feature>
<feature type="domain" description="Major facilitator superfamily (MFS) profile" evidence="7">
    <location>
        <begin position="87"/>
        <end position="516"/>
    </location>
</feature>
<keyword evidence="9" id="KW-1185">Reference proteome</keyword>
<feature type="transmembrane region" description="Helical" evidence="6">
    <location>
        <begin position="357"/>
        <end position="378"/>
    </location>
</feature>
<dbReference type="GO" id="GO:0022857">
    <property type="term" value="F:transmembrane transporter activity"/>
    <property type="evidence" value="ECO:0007669"/>
    <property type="project" value="InterPro"/>
</dbReference>
<dbReference type="FunFam" id="1.20.1250.20:FF:000011">
    <property type="entry name" value="MFS multidrug transporter, putative"/>
    <property type="match status" value="1"/>
</dbReference>